<protein>
    <submittedName>
        <fullName evidence="1">Uncharacterized protein</fullName>
    </submittedName>
</protein>
<accession>A0ABQ5A0V0</accession>
<evidence type="ECO:0000313" key="2">
    <source>
        <dbReference type="Proteomes" id="UP001151760"/>
    </source>
</evidence>
<name>A0ABQ5A0V0_9ASTR</name>
<gene>
    <name evidence="1" type="ORF">Tco_0801895</name>
</gene>
<sequence>MDGWARVHGGFSYGARNDEGRIILESTTAHDLETLKHARTAGLSQVRHAHRNIDSLPWITTVFEKLYALVEDIAASDADQMWNTLASVKQSKFKELLSCCEDSQKDRTMAKERYIVAKSESKIVVSYAKDKASKDLYKKLHSKEGPNDINRNDKAW</sequence>
<evidence type="ECO:0000313" key="1">
    <source>
        <dbReference type="EMBL" id="GJS94927.1"/>
    </source>
</evidence>
<dbReference type="Proteomes" id="UP001151760">
    <property type="component" value="Unassembled WGS sequence"/>
</dbReference>
<dbReference type="EMBL" id="BQNB010011769">
    <property type="protein sequence ID" value="GJS94927.1"/>
    <property type="molecule type" value="Genomic_DNA"/>
</dbReference>
<organism evidence="1 2">
    <name type="scientific">Tanacetum coccineum</name>
    <dbReference type="NCBI Taxonomy" id="301880"/>
    <lineage>
        <taxon>Eukaryota</taxon>
        <taxon>Viridiplantae</taxon>
        <taxon>Streptophyta</taxon>
        <taxon>Embryophyta</taxon>
        <taxon>Tracheophyta</taxon>
        <taxon>Spermatophyta</taxon>
        <taxon>Magnoliopsida</taxon>
        <taxon>eudicotyledons</taxon>
        <taxon>Gunneridae</taxon>
        <taxon>Pentapetalae</taxon>
        <taxon>asterids</taxon>
        <taxon>campanulids</taxon>
        <taxon>Asterales</taxon>
        <taxon>Asteraceae</taxon>
        <taxon>Asteroideae</taxon>
        <taxon>Anthemideae</taxon>
        <taxon>Anthemidinae</taxon>
        <taxon>Tanacetum</taxon>
    </lineage>
</organism>
<reference evidence="1" key="1">
    <citation type="journal article" date="2022" name="Int. J. Mol. Sci.">
        <title>Draft Genome of Tanacetum Coccineum: Genomic Comparison of Closely Related Tanacetum-Family Plants.</title>
        <authorList>
            <person name="Yamashiro T."/>
            <person name="Shiraishi A."/>
            <person name="Nakayama K."/>
            <person name="Satake H."/>
        </authorList>
    </citation>
    <scope>NUCLEOTIDE SEQUENCE</scope>
</reference>
<keyword evidence="2" id="KW-1185">Reference proteome</keyword>
<proteinExistence type="predicted"/>
<reference evidence="1" key="2">
    <citation type="submission" date="2022-01" db="EMBL/GenBank/DDBJ databases">
        <authorList>
            <person name="Yamashiro T."/>
            <person name="Shiraishi A."/>
            <person name="Satake H."/>
            <person name="Nakayama K."/>
        </authorList>
    </citation>
    <scope>NUCLEOTIDE SEQUENCE</scope>
</reference>
<comment type="caution">
    <text evidence="1">The sequence shown here is derived from an EMBL/GenBank/DDBJ whole genome shotgun (WGS) entry which is preliminary data.</text>
</comment>